<dbReference type="Proteomes" id="UP000275394">
    <property type="component" value="Unassembled WGS sequence"/>
</dbReference>
<organism evidence="1 2">
    <name type="scientific">Sinobacterium caligoides</name>
    <dbReference type="NCBI Taxonomy" id="933926"/>
    <lineage>
        <taxon>Bacteria</taxon>
        <taxon>Pseudomonadati</taxon>
        <taxon>Pseudomonadota</taxon>
        <taxon>Gammaproteobacteria</taxon>
        <taxon>Cellvibrionales</taxon>
        <taxon>Spongiibacteraceae</taxon>
        <taxon>Sinobacterium</taxon>
    </lineage>
</organism>
<evidence type="ECO:0000313" key="1">
    <source>
        <dbReference type="EMBL" id="ROR99927.1"/>
    </source>
</evidence>
<keyword evidence="2" id="KW-1185">Reference proteome</keyword>
<dbReference type="RefSeq" id="WP_148059407.1">
    <property type="nucleotide sequence ID" value="NZ_RKHR01000005.1"/>
</dbReference>
<gene>
    <name evidence="1" type="ORF">EDC56_2562</name>
</gene>
<sequence length="199" mass="23131">MDLEAKDVIIPVVSLFTLFIGTWHGRRCHESALRSNEKTHKMALKHNETMQTKAFEEEERKRKENIKIERLEEAYSLVPDIADECRKNTDDELDLIEKAKKGCPEPQGRREKNSNSNKGLRLSMIIASCTNGDTEKKCDEFIEYYLRTIGTEGINWYEGKDSQHLESKKNWIKIHHDEGMYLAGKLSDSISREIKKLMN</sequence>
<dbReference type="EMBL" id="RKHR01000005">
    <property type="protein sequence ID" value="ROR99927.1"/>
    <property type="molecule type" value="Genomic_DNA"/>
</dbReference>
<protein>
    <submittedName>
        <fullName evidence="1">Uncharacterized protein</fullName>
    </submittedName>
</protein>
<name>A0A3N2DJH7_9GAMM</name>
<proteinExistence type="predicted"/>
<reference evidence="1 2" key="1">
    <citation type="submission" date="2018-11" db="EMBL/GenBank/DDBJ databases">
        <title>Genomic Encyclopedia of Type Strains, Phase IV (KMG-IV): sequencing the most valuable type-strain genomes for metagenomic binning, comparative biology and taxonomic classification.</title>
        <authorList>
            <person name="Goeker M."/>
        </authorList>
    </citation>
    <scope>NUCLEOTIDE SEQUENCE [LARGE SCALE GENOMIC DNA]</scope>
    <source>
        <strain evidence="1 2">DSM 100316</strain>
    </source>
</reference>
<dbReference type="AlphaFoldDB" id="A0A3N2DJH7"/>
<evidence type="ECO:0000313" key="2">
    <source>
        <dbReference type="Proteomes" id="UP000275394"/>
    </source>
</evidence>
<accession>A0A3N2DJH7</accession>
<comment type="caution">
    <text evidence="1">The sequence shown here is derived from an EMBL/GenBank/DDBJ whole genome shotgun (WGS) entry which is preliminary data.</text>
</comment>